<dbReference type="InterPro" id="IPR003439">
    <property type="entry name" value="ABC_transporter-like_ATP-bd"/>
</dbReference>
<dbReference type="CDD" id="cd03219">
    <property type="entry name" value="ABC_Mj1267_LivG_branched"/>
    <property type="match status" value="1"/>
</dbReference>
<dbReference type="GO" id="GO:0005524">
    <property type="term" value="F:ATP binding"/>
    <property type="evidence" value="ECO:0007669"/>
    <property type="project" value="UniProtKB-KW"/>
</dbReference>
<dbReference type="InterPro" id="IPR027417">
    <property type="entry name" value="P-loop_NTPase"/>
</dbReference>
<evidence type="ECO:0000313" key="6">
    <source>
        <dbReference type="Proteomes" id="UP001151234"/>
    </source>
</evidence>
<dbReference type="PANTHER" id="PTHR45772:SF7">
    <property type="entry name" value="AMINO ACID ABC TRANSPORTER ATP-BINDING PROTEIN"/>
    <property type="match status" value="1"/>
</dbReference>
<dbReference type="AlphaFoldDB" id="A0A9X3UNM7"/>
<proteinExistence type="predicted"/>
<dbReference type="GO" id="GO:0005304">
    <property type="term" value="F:L-valine transmembrane transporter activity"/>
    <property type="evidence" value="ECO:0007669"/>
    <property type="project" value="TreeGrafter"/>
</dbReference>
<organism evidence="5 6">
    <name type="scientific">Hoeflea prorocentri</name>
    <dbReference type="NCBI Taxonomy" id="1922333"/>
    <lineage>
        <taxon>Bacteria</taxon>
        <taxon>Pseudomonadati</taxon>
        <taxon>Pseudomonadota</taxon>
        <taxon>Alphaproteobacteria</taxon>
        <taxon>Hyphomicrobiales</taxon>
        <taxon>Rhizobiaceae</taxon>
        <taxon>Hoeflea</taxon>
    </lineage>
</organism>
<dbReference type="GO" id="GO:0015808">
    <property type="term" value="P:L-alanine transport"/>
    <property type="evidence" value="ECO:0007669"/>
    <property type="project" value="TreeGrafter"/>
</dbReference>
<dbReference type="PANTHER" id="PTHR45772">
    <property type="entry name" value="CONSERVED COMPONENT OF ABC TRANSPORTER FOR NATURAL AMINO ACIDS-RELATED"/>
    <property type="match status" value="1"/>
</dbReference>
<dbReference type="InterPro" id="IPR051120">
    <property type="entry name" value="ABC_AA/LPS_Transport"/>
</dbReference>
<evidence type="ECO:0000256" key="3">
    <source>
        <dbReference type="ARBA" id="ARBA00022840"/>
    </source>
</evidence>
<dbReference type="EMBL" id="JAPJZI010000002">
    <property type="protein sequence ID" value="MDA5401520.1"/>
    <property type="molecule type" value="Genomic_DNA"/>
</dbReference>
<dbReference type="GO" id="GO:0016887">
    <property type="term" value="F:ATP hydrolysis activity"/>
    <property type="evidence" value="ECO:0007669"/>
    <property type="project" value="InterPro"/>
</dbReference>
<dbReference type="GO" id="GO:0042941">
    <property type="term" value="P:D-alanine transmembrane transport"/>
    <property type="evidence" value="ECO:0007669"/>
    <property type="project" value="TreeGrafter"/>
</dbReference>
<sequence length="251" mass="27611">MSLLTITNLGMNFDGFQALNAVDLTLSEGEKHAIIGPNGAGKTTFFNCITRHLKPTTGSVTYWDSELTVLKPHQIVKLGIARSFQRINIYPELTVFENVQVALIADHGQIFNMIRPGASLYRDEVARMLELVSLSDDADAMAGVMSYGKQKQLELAVALASEPDLLLLDEPTAGMSPQETIDSITLIGKIAEARKLTLLFTEHDMNVVFSIADRLSVLHHGELIATGRPDEIRQNPEVRRIYLGEHADNAA</sequence>
<keyword evidence="6" id="KW-1185">Reference proteome</keyword>
<evidence type="ECO:0000256" key="1">
    <source>
        <dbReference type="ARBA" id="ARBA00022448"/>
    </source>
</evidence>
<dbReference type="SMART" id="SM00382">
    <property type="entry name" value="AAA"/>
    <property type="match status" value="1"/>
</dbReference>
<dbReference type="GO" id="GO:0015192">
    <property type="term" value="F:L-phenylalanine transmembrane transporter activity"/>
    <property type="evidence" value="ECO:0007669"/>
    <property type="project" value="TreeGrafter"/>
</dbReference>
<dbReference type="InterPro" id="IPR003593">
    <property type="entry name" value="AAA+_ATPase"/>
</dbReference>
<dbReference type="Gene3D" id="3.40.50.300">
    <property type="entry name" value="P-loop containing nucleotide triphosphate hydrolases"/>
    <property type="match status" value="1"/>
</dbReference>
<keyword evidence="1" id="KW-0813">Transport</keyword>
<feature type="domain" description="ABC transporter" evidence="4">
    <location>
        <begin position="4"/>
        <end position="245"/>
    </location>
</feature>
<dbReference type="Pfam" id="PF00005">
    <property type="entry name" value="ABC_tran"/>
    <property type="match status" value="1"/>
</dbReference>
<dbReference type="Proteomes" id="UP001151234">
    <property type="component" value="Unassembled WGS sequence"/>
</dbReference>
<dbReference type="GO" id="GO:1903806">
    <property type="term" value="P:L-isoleucine import across plasma membrane"/>
    <property type="evidence" value="ECO:0007669"/>
    <property type="project" value="TreeGrafter"/>
</dbReference>
<evidence type="ECO:0000313" key="5">
    <source>
        <dbReference type="EMBL" id="MDA5401520.1"/>
    </source>
</evidence>
<accession>A0A9X3UNM7</accession>
<dbReference type="Pfam" id="PF12399">
    <property type="entry name" value="BCA_ABC_TP_C"/>
    <property type="match status" value="1"/>
</dbReference>
<dbReference type="GO" id="GO:0015188">
    <property type="term" value="F:L-isoleucine transmembrane transporter activity"/>
    <property type="evidence" value="ECO:0007669"/>
    <property type="project" value="TreeGrafter"/>
</dbReference>
<dbReference type="GO" id="GO:0005886">
    <property type="term" value="C:plasma membrane"/>
    <property type="evidence" value="ECO:0007669"/>
    <property type="project" value="TreeGrafter"/>
</dbReference>
<dbReference type="InterPro" id="IPR032823">
    <property type="entry name" value="BCA_ABC_TP_C"/>
</dbReference>
<dbReference type="FunFam" id="3.40.50.300:FF:000421">
    <property type="entry name" value="Branched-chain amino acid ABC transporter ATP-binding protein"/>
    <property type="match status" value="1"/>
</dbReference>
<comment type="caution">
    <text evidence="5">The sequence shown here is derived from an EMBL/GenBank/DDBJ whole genome shotgun (WGS) entry which is preliminary data.</text>
</comment>
<reference evidence="5" key="1">
    <citation type="submission" date="2022-11" db="EMBL/GenBank/DDBJ databases">
        <title>Draft genome sequence of Hoeflea poritis E7-10 and Hoeflea prorocentri PM5-8, separated from scleractinian coral Porites lutea and marine dinoflagellate.</title>
        <authorList>
            <person name="Zhang G."/>
            <person name="Wei Q."/>
            <person name="Cai L."/>
        </authorList>
    </citation>
    <scope>NUCLEOTIDE SEQUENCE</scope>
    <source>
        <strain evidence="5">PM5-8</strain>
    </source>
</reference>
<protein>
    <submittedName>
        <fullName evidence="5">ABC transporter ATP-binding protein</fullName>
    </submittedName>
</protein>
<name>A0A9X3UNM7_9HYPH</name>
<evidence type="ECO:0000256" key="2">
    <source>
        <dbReference type="ARBA" id="ARBA00022741"/>
    </source>
</evidence>
<keyword evidence="3 5" id="KW-0067">ATP-binding</keyword>
<dbReference type="GO" id="GO:1903805">
    <property type="term" value="P:L-valine import across plasma membrane"/>
    <property type="evidence" value="ECO:0007669"/>
    <property type="project" value="TreeGrafter"/>
</dbReference>
<dbReference type="PROSITE" id="PS50893">
    <property type="entry name" value="ABC_TRANSPORTER_2"/>
    <property type="match status" value="1"/>
</dbReference>
<gene>
    <name evidence="5" type="ORF">OQ273_23335</name>
</gene>
<keyword evidence="2" id="KW-0547">Nucleotide-binding</keyword>
<evidence type="ECO:0000259" key="4">
    <source>
        <dbReference type="PROSITE" id="PS50893"/>
    </source>
</evidence>
<dbReference type="SUPFAM" id="SSF52540">
    <property type="entry name" value="P-loop containing nucleoside triphosphate hydrolases"/>
    <property type="match status" value="1"/>
</dbReference>
<dbReference type="RefSeq" id="WP_267993504.1">
    <property type="nucleotide sequence ID" value="NZ_JAPJZI010000002.1"/>
</dbReference>